<dbReference type="Gene3D" id="3.30.559.10">
    <property type="entry name" value="Chloramphenicol acetyltransferase-like domain"/>
    <property type="match status" value="1"/>
</dbReference>
<organism evidence="2 5">
    <name type="scientific">Coprococcus eutactus</name>
    <dbReference type="NCBI Taxonomy" id="33043"/>
    <lineage>
        <taxon>Bacteria</taxon>
        <taxon>Bacillati</taxon>
        <taxon>Bacillota</taxon>
        <taxon>Clostridia</taxon>
        <taxon>Lachnospirales</taxon>
        <taxon>Lachnospiraceae</taxon>
        <taxon>Coprococcus</taxon>
    </lineage>
</organism>
<reference evidence="3 4" key="1">
    <citation type="submission" date="2018-08" db="EMBL/GenBank/DDBJ databases">
        <title>A genome reference for cultivated species of the human gut microbiota.</title>
        <authorList>
            <person name="Zou Y."/>
            <person name="Xue W."/>
            <person name="Luo G."/>
        </authorList>
    </citation>
    <scope>NUCLEOTIDE SEQUENCE [LARGE SCALE GENOMIC DNA]</scope>
    <source>
        <strain evidence="3 4">AF22-21</strain>
    </source>
</reference>
<dbReference type="OrthoDB" id="1993047at2"/>
<reference evidence="2" key="2">
    <citation type="submission" date="2020-06" db="EMBL/GenBank/DDBJ databases">
        <title>Characterization of fructooligosaccharide metabolism and fructooligosaccharide-degrading enzymes in human commensal butyrate producers.</title>
        <authorList>
            <person name="Tanno H."/>
            <person name="Fujii T."/>
            <person name="Hirano K."/>
            <person name="Maeno S."/>
            <person name="Tonozuka T."/>
            <person name="Sakamoto M."/>
            <person name="Ohkuma M."/>
            <person name="Tochio T."/>
            <person name="Endo A."/>
        </authorList>
    </citation>
    <scope>NUCLEOTIDE SEQUENCE</scope>
    <source>
        <strain evidence="2">JCM 31265</strain>
    </source>
</reference>
<dbReference type="GO" id="GO:0003824">
    <property type="term" value="F:catalytic activity"/>
    <property type="evidence" value="ECO:0007669"/>
    <property type="project" value="InterPro"/>
</dbReference>
<dbReference type="Gene3D" id="3.30.559.30">
    <property type="entry name" value="Nonribosomal peptide synthetase, condensation domain"/>
    <property type="match status" value="1"/>
</dbReference>
<dbReference type="EMBL" id="QRVK01000049">
    <property type="protein sequence ID" value="RGS36935.1"/>
    <property type="molecule type" value="Genomic_DNA"/>
</dbReference>
<dbReference type="Proteomes" id="UP000283295">
    <property type="component" value="Unassembled WGS sequence"/>
</dbReference>
<accession>A0A173ZD01</accession>
<evidence type="ECO:0000313" key="5">
    <source>
        <dbReference type="Proteomes" id="UP000660047"/>
    </source>
</evidence>
<gene>
    <name evidence="2" type="ORF">COEU31_04500</name>
    <name evidence="3" type="ORF">DWX94_12740</name>
</gene>
<dbReference type="InterPro" id="IPR001242">
    <property type="entry name" value="Condensation_dom"/>
</dbReference>
<dbReference type="Proteomes" id="UP000660047">
    <property type="component" value="Unassembled WGS sequence"/>
</dbReference>
<dbReference type="Pfam" id="PF00668">
    <property type="entry name" value="Condensation"/>
    <property type="match status" value="1"/>
</dbReference>
<name>A0A173ZD01_9FIRM</name>
<dbReference type="EMBL" id="BLYL01000001">
    <property type="protein sequence ID" value="GFO93404.1"/>
    <property type="molecule type" value="Genomic_DNA"/>
</dbReference>
<evidence type="ECO:0000313" key="4">
    <source>
        <dbReference type="Proteomes" id="UP000283295"/>
    </source>
</evidence>
<evidence type="ECO:0000313" key="3">
    <source>
        <dbReference type="EMBL" id="RGS36935.1"/>
    </source>
</evidence>
<dbReference type="PANTHER" id="PTHR45527">
    <property type="entry name" value="NONRIBOSOMAL PEPTIDE SYNTHETASE"/>
    <property type="match status" value="1"/>
</dbReference>
<dbReference type="GO" id="GO:0043041">
    <property type="term" value="P:amino acid activation for nonribosomal peptide biosynthetic process"/>
    <property type="evidence" value="ECO:0007669"/>
    <property type="project" value="TreeGrafter"/>
</dbReference>
<dbReference type="GO" id="GO:0044550">
    <property type="term" value="P:secondary metabolite biosynthetic process"/>
    <property type="evidence" value="ECO:0007669"/>
    <property type="project" value="TreeGrafter"/>
</dbReference>
<proteinExistence type="predicted"/>
<protein>
    <submittedName>
        <fullName evidence="3">Chromosome condensation protein</fullName>
    </submittedName>
</protein>
<evidence type="ECO:0000259" key="1">
    <source>
        <dbReference type="Pfam" id="PF00668"/>
    </source>
</evidence>
<dbReference type="GO" id="GO:0008610">
    <property type="term" value="P:lipid biosynthetic process"/>
    <property type="evidence" value="ECO:0007669"/>
    <property type="project" value="UniProtKB-ARBA"/>
</dbReference>
<feature type="domain" description="Condensation" evidence="1">
    <location>
        <begin position="4"/>
        <end position="458"/>
    </location>
</feature>
<dbReference type="AlphaFoldDB" id="A0A173ZD01"/>
<evidence type="ECO:0000313" key="2">
    <source>
        <dbReference type="EMBL" id="GFO93404.1"/>
    </source>
</evidence>
<dbReference type="SUPFAM" id="SSF52777">
    <property type="entry name" value="CoA-dependent acyltransferases"/>
    <property type="match status" value="2"/>
</dbReference>
<dbReference type="GO" id="GO:0031177">
    <property type="term" value="F:phosphopantetheine binding"/>
    <property type="evidence" value="ECO:0007669"/>
    <property type="project" value="TreeGrafter"/>
</dbReference>
<comment type="caution">
    <text evidence="2">The sequence shown here is derived from an EMBL/GenBank/DDBJ whole genome shotgun (WGS) entry which is preliminary data.</text>
</comment>
<dbReference type="GO" id="GO:0005737">
    <property type="term" value="C:cytoplasm"/>
    <property type="evidence" value="ECO:0007669"/>
    <property type="project" value="TreeGrafter"/>
</dbReference>
<dbReference type="RefSeq" id="WP_055222829.1">
    <property type="nucleotide sequence ID" value="NZ_BLYL01000001.1"/>
</dbReference>
<dbReference type="PANTHER" id="PTHR45527:SF1">
    <property type="entry name" value="FATTY ACID SYNTHASE"/>
    <property type="match status" value="1"/>
</dbReference>
<dbReference type="InterPro" id="IPR023213">
    <property type="entry name" value="CAT-like_dom_sf"/>
</dbReference>
<sequence>MPRKYYPLTPSQKIHFKPIIEFGTQQVANISICMTLQAPLDFGLLKKCIQLEYERYECLRIRFTKVDQNGEVRQYVVSHDDRDIDYENLSWLSGDDAYHRMEEWSRIPFDGDNVPMNVIKMISLPGGYNGLYIKIDHRLMDSCGAIVMVNDIMELYCHYKFGTPYPEDMASFTDMVERDLKKSTDEKRVSKDRMYWQNVLEENGEPIYSDIQGQRILQESRRLHNDKSLRAADQEINDLSVATKNYHLDAEPTQNLLDFCMNNHISMTNLILMGIRTYLSKANGGQTDISIRNYVSRRSTHAEWVSGGSRAMAYPCRTIIDPDTEFLDAVFMIQDVQNHVYRHCNYDPELLSDQMKEMFHTPPHTTYESVGLTYQPLPIRLKNPHLENISVRSMWIPNGTSKQKIYLTVMHSANDLGLNFYFRYQTASLSEQDIELFYYYLMKIIFKGIAEPEMTVGEIIECI</sequence>